<evidence type="ECO:0000313" key="1">
    <source>
        <dbReference type="EMBL" id="KAH3688928.1"/>
    </source>
</evidence>
<gene>
    <name evidence="1" type="ORF">WICPIJ_000101</name>
</gene>
<protein>
    <submittedName>
        <fullName evidence="1">Uncharacterized protein</fullName>
    </submittedName>
</protein>
<proteinExistence type="predicted"/>
<dbReference type="AlphaFoldDB" id="A0A9P8QDG5"/>
<reference evidence="1" key="2">
    <citation type="submission" date="2021-01" db="EMBL/GenBank/DDBJ databases">
        <authorList>
            <person name="Schikora-Tamarit M.A."/>
        </authorList>
    </citation>
    <scope>NUCLEOTIDE SEQUENCE</scope>
    <source>
        <strain evidence="1">CBS2887</strain>
    </source>
</reference>
<keyword evidence="2" id="KW-1185">Reference proteome</keyword>
<name>A0A9P8QDG5_WICPI</name>
<comment type="caution">
    <text evidence="1">The sequence shown here is derived from an EMBL/GenBank/DDBJ whole genome shotgun (WGS) entry which is preliminary data.</text>
</comment>
<organism evidence="1 2">
    <name type="scientific">Wickerhamomyces pijperi</name>
    <name type="common">Yeast</name>
    <name type="synonym">Pichia pijperi</name>
    <dbReference type="NCBI Taxonomy" id="599730"/>
    <lineage>
        <taxon>Eukaryota</taxon>
        <taxon>Fungi</taxon>
        <taxon>Dikarya</taxon>
        <taxon>Ascomycota</taxon>
        <taxon>Saccharomycotina</taxon>
        <taxon>Saccharomycetes</taxon>
        <taxon>Phaffomycetales</taxon>
        <taxon>Wickerhamomycetaceae</taxon>
        <taxon>Wickerhamomyces</taxon>
    </lineage>
</organism>
<dbReference type="Proteomes" id="UP000774326">
    <property type="component" value="Unassembled WGS sequence"/>
</dbReference>
<sequence>MAVQTKSACSNVLQAMRIRCLTELKIFWSLDRTCWFYLVIEQLRKLQFQPLEEEVALTQQHRYLLMGQKTLATLTDWTPVLENWEPDISDPWLYKETLEEALEMLGLNLLKTVSFGVSLTSSPEINLFKLLSNWPQTLSNFGLPNQPCAPSDPAKRSFNEDKVSLMAWEVGADLEEAMTKSRYF</sequence>
<reference evidence="1" key="1">
    <citation type="journal article" date="2021" name="Open Biol.">
        <title>Shared evolutionary footprints suggest mitochondrial oxidative damage underlies multiple complex I losses in fungi.</title>
        <authorList>
            <person name="Schikora-Tamarit M.A."/>
            <person name="Marcet-Houben M."/>
            <person name="Nosek J."/>
            <person name="Gabaldon T."/>
        </authorList>
    </citation>
    <scope>NUCLEOTIDE SEQUENCE</scope>
    <source>
        <strain evidence="1">CBS2887</strain>
    </source>
</reference>
<dbReference type="EMBL" id="JAEUBG010000056">
    <property type="protein sequence ID" value="KAH3688928.1"/>
    <property type="molecule type" value="Genomic_DNA"/>
</dbReference>
<accession>A0A9P8QDG5</accession>
<evidence type="ECO:0000313" key="2">
    <source>
        <dbReference type="Proteomes" id="UP000774326"/>
    </source>
</evidence>